<accession>A0A1J9RCP9</accession>
<organism evidence="1 2">
    <name type="scientific">Blastomyces percursus</name>
    <dbReference type="NCBI Taxonomy" id="1658174"/>
    <lineage>
        <taxon>Eukaryota</taxon>
        <taxon>Fungi</taxon>
        <taxon>Dikarya</taxon>
        <taxon>Ascomycota</taxon>
        <taxon>Pezizomycotina</taxon>
        <taxon>Eurotiomycetes</taxon>
        <taxon>Eurotiomycetidae</taxon>
        <taxon>Onygenales</taxon>
        <taxon>Ajellomycetaceae</taxon>
        <taxon>Blastomyces</taxon>
    </lineage>
</organism>
<reference evidence="1 2" key="1">
    <citation type="submission" date="2015-08" db="EMBL/GenBank/DDBJ databases">
        <title>Emmonsia species relationships and genome sequence.</title>
        <authorList>
            <person name="Cuomo C.A."/>
            <person name="Schwartz I.S."/>
            <person name="Kenyon C."/>
            <person name="De Hoog G.S."/>
            <person name="Govender N.P."/>
            <person name="Botha A."/>
            <person name="Moreno L."/>
            <person name="De Vries M."/>
            <person name="Munoz J.F."/>
            <person name="Stielow J.B."/>
        </authorList>
    </citation>
    <scope>NUCLEOTIDE SEQUENCE [LARGE SCALE GENOMIC DNA]</scope>
    <source>
        <strain evidence="1 2">EI222</strain>
    </source>
</reference>
<protein>
    <submittedName>
        <fullName evidence="1">Uncharacterized protein</fullName>
    </submittedName>
</protein>
<proteinExistence type="predicted"/>
<dbReference type="EMBL" id="LGTZ01000242">
    <property type="protein sequence ID" value="OJD26311.1"/>
    <property type="molecule type" value="Genomic_DNA"/>
</dbReference>
<gene>
    <name evidence="1" type="ORF">ACJ73_02313</name>
</gene>
<keyword evidence="2" id="KW-1185">Reference proteome</keyword>
<dbReference type="VEuPathDB" id="FungiDB:ACJ73_02313"/>
<name>A0A1J9RCP9_9EURO</name>
<evidence type="ECO:0000313" key="2">
    <source>
        <dbReference type="Proteomes" id="UP000242791"/>
    </source>
</evidence>
<sequence length="103" mass="11660">MSIPFWRFTELALARMSRMREWASNEWLAEAARHGRGAELQRFLNGPGIPLRWCIFGLEVEAASLAVRDPVVLEVAYGSQEWARLGLTGDWIVYLEGDRPGGK</sequence>
<evidence type="ECO:0000313" key="1">
    <source>
        <dbReference type="EMBL" id="OJD26311.1"/>
    </source>
</evidence>
<comment type="caution">
    <text evidence="1">The sequence shown here is derived from an EMBL/GenBank/DDBJ whole genome shotgun (WGS) entry which is preliminary data.</text>
</comment>
<dbReference type="Proteomes" id="UP000242791">
    <property type="component" value="Unassembled WGS sequence"/>
</dbReference>
<dbReference type="AlphaFoldDB" id="A0A1J9RCP9"/>